<evidence type="ECO:0000256" key="4">
    <source>
        <dbReference type="ARBA" id="ARBA00022968"/>
    </source>
</evidence>
<accession>A0AAV2G514</accession>
<evidence type="ECO:0000313" key="8">
    <source>
        <dbReference type="EMBL" id="CAL1405719.1"/>
    </source>
</evidence>
<evidence type="ECO:0000256" key="7">
    <source>
        <dbReference type="SAM" id="Phobius"/>
    </source>
</evidence>
<dbReference type="GO" id="GO:0016491">
    <property type="term" value="F:oxidoreductase activity"/>
    <property type="evidence" value="ECO:0007669"/>
    <property type="project" value="UniProtKB-KW"/>
</dbReference>
<keyword evidence="4" id="KW-0735">Signal-anchor</keyword>
<proteinExistence type="inferred from homology"/>
<comment type="similarity">
    <text evidence="2 6">Belongs to the short-chain dehydrogenases/reductases (SDR) family.</text>
</comment>
<dbReference type="Pfam" id="PF00106">
    <property type="entry name" value="adh_short"/>
    <property type="match status" value="1"/>
</dbReference>
<evidence type="ECO:0000256" key="1">
    <source>
        <dbReference type="ARBA" id="ARBA00004606"/>
    </source>
</evidence>
<dbReference type="PRINTS" id="PR00081">
    <property type="entry name" value="GDHRDH"/>
</dbReference>
<organism evidence="8 9">
    <name type="scientific">Linum trigynum</name>
    <dbReference type="NCBI Taxonomy" id="586398"/>
    <lineage>
        <taxon>Eukaryota</taxon>
        <taxon>Viridiplantae</taxon>
        <taxon>Streptophyta</taxon>
        <taxon>Embryophyta</taxon>
        <taxon>Tracheophyta</taxon>
        <taxon>Spermatophyta</taxon>
        <taxon>Magnoliopsida</taxon>
        <taxon>eudicotyledons</taxon>
        <taxon>Gunneridae</taxon>
        <taxon>Pentapetalae</taxon>
        <taxon>rosids</taxon>
        <taxon>fabids</taxon>
        <taxon>Malpighiales</taxon>
        <taxon>Linaceae</taxon>
        <taxon>Linum</taxon>
    </lineage>
</organism>
<comment type="subcellular location">
    <subcellularLocation>
        <location evidence="1">Membrane</location>
        <topology evidence="1">Single-pass type II membrane protein</topology>
    </subcellularLocation>
</comment>
<keyword evidence="7" id="KW-0472">Membrane</keyword>
<dbReference type="InterPro" id="IPR036291">
    <property type="entry name" value="NAD(P)-bd_dom_sf"/>
</dbReference>
<dbReference type="GO" id="GO:0005829">
    <property type="term" value="C:cytosol"/>
    <property type="evidence" value="ECO:0007669"/>
    <property type="project" value="TreeGrafter"/>
</dbReference>
<keyword evidence="7" id="KW-0812">Transmembrane</keyword>
<feature type="transmembrane region" description="Helical" evidence="7">
    <location>
        <begin position="12"/>
        <end position="32"/>
    </location>
</feature>
<evidence type="ECO:0000256" key="5">
    <source>
        <dbReference type="ARBA" id="ARBA00023002"/>
    </source>
</evidence>
<dbReference type="Gene3D" id="3.40.50.720">
    <property type="entry name" value="NAD(P)-binding Rossmann-like Domain"/>
    <property type="match status" value="1"/>
</dbReference>
<sequence length="359" mass="39945">MIITNDNLMNIVFTPISLVTLLGFLNHVYRVYTRVESIWRTVFKEDVTGKVVLITGASSGIGEHLAYEYAKRGACLALVARREDRLRHVASKAEEMGSPYALVIQGDVTNAEDCRRFVNTAATVFGRLDHLVTNAGVCPVSLFEDIPDVTQLAPSMDINFWGSVYSSYFAIPHLRETHGKIVVISSCASWLPAPRMSFYNASKAALVAMYETLRVELGTEIGITIVTPGLIESEMTGGKFLNQQGRLGMDKEMRDVQLSVMPLESTAECAEAIVNSALRGDKYLTEPEWYRSIFWVKAFCPDAIEWSNRFFLLPPPGRSADDAPSKKIADIANRCKESIFWFLEILPSLATGSFLLDHN</sequence>
<gene>
    <name evidence="8" type="ORF">LTRI10_LOCUS45491</name>
</gene>
<dbReference type="PANTHER" id="PTHR43391:SF76">
    <property type="entry name" value="11-BETA-HYDROXYSTEROID DEHYDROGENASE-LIKE 2-RELATED"/>
    <property type="match status" value="1"/>
</dbReference>
<dbReference type="InterPro" id="IPR020904">
    <property type="entry name" value="Sc_DH/Rdtase_CS"/>
</dbReference>
<dbReference type="PANTHER" id="PTHR43391">
    <property type="entry name" value="RETINOL DEHYDROGENASE-RELATED"/>
    <property type="match status" value="1"/>
</dbReference>
<dbReference type="Proteomes" id="UP001497516">
    <property type="component" value="Chromosome 8"/>
</dbReference>
<evidence type="ECO:0000313" key="9">
    <source>
        <dbReference type="Proteomes" id="UP001497516"/>
    </source>
</evidence>
<keyword evidence="7" id="KW-1133">Transmembrane helix</keyword>
<dbReference type="GO" id="GO:0016020">
    <property type="term" value="C:membrane"/>
    <property type="evidence" value="ECO:0007669"/>
    <property type="project" value="UniProtKB-SubCell"/>
</dbReference>
<keyword evidence="5" id="KW-0560">Oxidoreductase</keyword>
<dbReference type="EMBL" id="OZ034821">
    <property type="protein sequence ID" value="CAL1405719.1"/>
    <property type="molecule type" value="Genomic_DNA"/>
</dbReference>
<keyword evidence="3" id="KW-0521">NADP</keyword>
<evidence type="ECO:0000256" key="6">
    <source>
        <dbReference type="RuleBase" id="RU000363"/>
    </source>
</evidence>
<dbReference type="PRINTS" id="PR00080">
    <property type="entry name" value="SDRFAMILY"/>
</dbReference>
<protein>
    <submittedName>
        <fullName evidence="8">Uncharacterized protein</fullName>
    </submittedName>
</protein>
<evidence type="ECO:0000256" key="3">
    <source>
        <dbReference type="ARBA" id="ARBA00022857"/>
    </source>
</evidence>
<name>A0AAV2G514_9ROSI</name>
<evidence type="ECO:0000256" key="2">
    <source>
        <dbReference type="ARBA" id="ARBA00006484"/>
    </source>
</evidence>
<dbReference type="PROSITE" id="PS00061">
    <property type="entry name" value="ADH_SHORT"/>
    <property type="match status" value="1"/>
</dbReference>
<dbReference type="SUPFAM" id="SSF51735">
    <property type="entry name" value="NAD(P)-binding Rossmann-fold domains"/>
    <property type="match status" value="1"/>
</dbReference>
<keyword evidence="9" id="KW-1185">Reference proteome</keyword>
<dbReference type="InterPro" id="IPR002347">
    <property type="entry name" value="SDR_fam"/>
</dbReference>
<dbReference type="AlphaFoldDB" id="A0AAV2G514"/>
<reference evidence="8 9" key="1">
    <citation type="submission" date="2024-04" db="EMBL/GenBank/DDBJ databases">
        <authorList>
            <person name="Fracassetti M."/>
        </authorList>
    </citation>
    <scope>NUCLEOTIDE SEQUENCE [LARGE SCALE GENOMIC DNA]</scope>
</reference>